<dbReference type="InterPro" id="IPR038305">
    <property type="entry name" value="HeLo_sf"/>
</dbReference>
<dbReference type="Pfam" id="PF14479">
    <property type="entry name" value="HeLo"/>
    <property type="match status" value="1"/>
</dbReference>
<accession>A0AA38VQ68</accession>
<dbReference type="EMBL" id="JANBVO010000016">
    <property type="protein sequence ID" value="KAJ9144658.1"/>
    <property type="molecule type" value="Genomic_DNA"/>
</dbReference>
<dbReference type="PANTHER" id="PTHR37542">
    <property type="entry name" value="HELO DOMAIN-CONTAINING PROTEIN-RELATED"/>
    <property type="match status" value="1"/>
</dbReference>
<evidence type="ECO:0000313" key="2">
    <source>
        <dbReference type="EMBL" id="KAJ9144658.1"/>
    </source>
</evidence>
<gene>
    <name evidence="2" type="ORF">NKR23_g5789</name>
</gene>
<protein>
    <recommendedName>
        <fullName evidence="1">Prion-inhibition and propagation HeLo domain-containing protein</fullName>
    </recommendedName>
</protein>
<organism evidence="2 3">
    <name type="scientific">Pleurostoma richardsiae</name>
    <dbReference type="NCBI Taxonomy" id="41990"/>
    <lineage>
        <taxon>Eukaryota</taxon>
        <taxon>Fungi</taxon>
        <taxon>Dikarya</taxon>
        <taxon>Ascomycota</taxon>
        <taxon>Pezizomycotina</taxon>
        <taxon>Sordariomycetes</taxon>
        <taxon>Sordariomycetidae</taxon>
        <taxon>Calosphaeriales</taxon>
        <taxon>Pleurostomataceae</taxon>
        <taxon>Pleurostoma</taxon>
    </lineage>
</organism>
<dbReference type="Proteomes" id="UP001174694">
    <property type="component" value="Unassembled WGS sequence"/>
</dbReference>
<sequence length="284" mass="30636">MADPFSIAAGAVGIATAFTACLDVFEYVRLGREFGRDYQTCQLNLTILRLRLSRWGEAVGVYNDPQLGNPAASRKEIQAAKDTLIHVLTLFEDSARVSERFGIKADAEVLAPNESDGDGMLVILNRRARDIATRRQKGASLLKLARWSIHDNHAFRKLLDDISMLLGQLEILFPSPSSSEALAREEISQMGGQREVRALAAASEGLDDVLHRQASQATGHQYRDIQVEAGGDATVAQGNVFAAGWTGGAVVGASHSYVGITIKAAGGLRLVNGDRYGGVDPFER</sequence>
<feature type="domain" description="Prion-inhibition and propagation HeLo" evidence="1">
    <location>
        <begin position="7"/>
        <end position="195"/>
    </location>
</feature>
<evidence type="ECO:0000259" key="1">
    <source>
        <dbReference type="Pfam" id="PF14479"/>
    </source>
</evidence>
<proteinExistence type="predicted"/>
<dbReference type="AlphaFoldDB" id="A0AA38VQ68"/>
<keyword evidence="3" id="KW-1185">Reference proteome</keyword>
<dbReference type="PANTHER" id="PTHR37542:SF3">
    <property type="entry name" value="PRION-INHIBITION AND PROPAGATION HELO DOMAIN-CONTAINING PROTEIN"/>
    <property type="match status" value="1"/>
</dbReference>
<name>A0AA38VQ68_9PEZI</name>
<reference evidence="2" key="1">
    <citation type="submission" date="2022-07" db="EMBL/GenBank/DDBJ databases">
        <title>Fungi with potential for degradation of polypropylene.</title>
        <authorList>
            <person name="Gostincar C."/>
        </authorList>
    </citation>
    <scope>NUCLEOTIDE SEQUENCE</scope>
    <source>
        <strain evidence="2">EXF-13308</strain>
    </source>
</reference>
<comment type="caution">
    <text evidence="2">The sequence shown here is derived from an EMBL/GenBank/DDBJ whole genome shotgun (WGS) entry which is preliminary data.</text>
</comment>
<dbReference type="InterPro" id="IPR029498">
    <property type="entry name" value="HeLo_dom"/>
</dbReference>
<evidence type="ECO:0000313" key="3">
    <source>
        <dbReference type="Proteomes" id="UP001174694"/>
    </source>
</evidence>
<dbReference type="Gene3D" id="1.20.120.1020">
    <property type="entry name" value="Prion-inhibition and propagation, HeLo domain"/>
    <property type="match status" value="1"/>
</dbReference>